<dbReference type="SUPFAM" id="SSF52949">
    <property type="entry name" value="Macro domain-like"/>
    <property type="match status" value="1"/>
</dbReference>
<proteinExistence type="predicted"/>
<reference evidence="2" key="1">
    <citation type="submission" date="2021-09" db="EMBL/GenBank/DDBJ databases">
        <authorList>
            <consortium name="AG Swart"/>
            <person name="Singh M."/>
            <person name="Singh A."/>
            <person name="Seah K."/>
            <person name="Emmerich C."/>
        </authorList>
    </citation>
    <scope>NUCLEOTIDE SEQUENCE</scope>
    <source>
        <strain evidence="2">ATCC30299</strain>
    </source>
</reference>
<dbReference type="Gene3D" id="3.40.220.10">
    <property type="entry name" value="Leucine Aminopeptidase, subunit E, domain 1"/>
    <property type="match status" value="1"/>
</dbReference>
<gene>
    <name evidence="2" type="ORF">BSTOLATCC_MIC11629</name>
</gene>
<protein>
    <recommendedName>
        <fullName evidence="1">Macro domain-containing protein</fullName>
    </recommendedName>
</protein>
<dbReference type="EMBL" id="CAJZBQ010000012">
    <property type="protein sequence ID" value="CAG9314628.1"/>
    <property type="molecule type" value="Genomic_DNA"/>
</dbReference>
<dbReference type="Pfam" id="PF01661">
    <property type="entry name" value="Macro"/>
    <property type="match status" value="1"/>
</dbReference>
<name>A0AAU9IKP0_9CILI</name>
<dbReference type="InterPro" id="IPR002589">
    <property type="entry name" value="Macro_dom"/>
</dbReference>
<comment type="caution">
    <text evidence="2">The sequence shown here is derived from an EMBL/GenBank/DDBJ whole genome shotgun (WGS) entry which is preliminary data.</text>
</comment>
<dbReference type="InterPro" id="IPR043472">
    <property type="entry name" value="Macro_dom-like"/>
</dbReference>
<evidence type="ECO:0000313" key="2">
    <source>
        <dbReference type="EMBL" id="CAG9314628.1"/>
    </source>
</evidence>
<dbReference type="Proteomes" id="UP001162131">
    <property type="component" value="Unassembled WGS sequence"/>
</dbReference>
<dbReference type="AlphaFoldDB" id="A0AAU9IKP0"/>
<dbReference type="SMART" id="SM00506">
    <property type="entry name" value="A1pp"/>
    <property type="match status" value="1"/>
</dbReference>
<feature type="domain" description="Macro" evidence="1">
    <location>
        <begin position="6"/>
        <end position="197"/>
    </location>
</feature>
<accession>A0AAU9IKP0</accession>
<dbReference type="PANTHER" id="PTHR11106">
    <property type="entry name" value="GANGLIOSIDE INDUCED DIFFERENTIATION ASSOCIATED PROTEIN 2-RELATED"/>
    <property type="match status" value="1"/>
</dbReference>
<dbReference type="PANTHER" id="PTHR11106:SF111">
    <property type="entry name" value="MACRO DOMAIN-CONTAINING PROTEIN"/>
    <property type="match status" value="1"/>
</dbReference>
<evidence type="ECO:0000259" key="1">
    <source>
        <dbReference type="PROSITE" id="PS51154"/>
    </source>
</evidence>
<organism evidence="2 3">
    <name type="scientific">Blepharisma stoltei</name>
    <dbReference type="NCBI Taxonomy" id="1481888"/>
    <lineage>
        <taxon>Eukaryota</taxon>
        <taxon>Sar</taxon>
        <taxon>Alveolata</taxon>
        <taxon>Ciliophora</taxon>
        <taxon>Postciliodesmatophora</taxon>
        <taxon>Heterotrichea</taxon>
        <taxon>Heterotrichida</taxon>
        <taxon>Blepharismidae</taxon>
        <taxon>Blepharisma</taxon>
    </lineage>
</organism>
<keyword evidence="3" id="KW-1185">Reference proteome</keyword>
<evidence type="ECO:0000313" key="3">
    <source>
        <dbReference type="Proteomes" id="UP001162131"/>
    </source>
</evidence>
<dbReference type="PROSITE" id="PS51154">
    <property type="entry name" value="MACRO"/>
    <property type="match status" value="1"/>
</dbReference>
<sequence>MSENLSSVCARATLNNIVLEISQGSVLDLEVETIVNAANEQLQNFGGLAHQIVESGGDIIQNECDQAISTLGIIKTGQIVETGAGSLKFVKILHTVGPRVENKQENERHKQELVSAIYESIIYANNSQLRSIGIPAISCGIFGYPVDKAAIRHLEAFILYAGMFVTSNQHIYIKKIAFSLYTEGELSAFLTALWQKLEVFDTVEYIGSAKDRSYKANVGFCELCNQSIENKEAFMNITGLCCGKICNFCIFQHCQATCPCDQFRFPDDVIDSLYKYILCRKCCSYKPNSEMGCSCRQICTSCVYVMPVDFNGSRKCICGNKIKSELS</sequence>